<dbReference type="PRINTS" id="PR01713">
    <property type="entry name" value="NUCEPIMERASE"/>
</dbReference>
<dbReference type="AlphaFoldDB" id="A0A518D3Q2"/>
<keyword evidence="4" id="KW-1185">Reference proteome</keyword>
<evidence type="ECO:0000256" key="1">
    <source>
        <dbReference type="ARBA" id="ARBA00007637"/>
    </source>
</evidence>
<sequence>MALYLVTGGAGFIGSHLVEALVARGDRARVLDDHSTSGGWGNLAGFDTGDVGSGAAVELVEGSVTDAALVRHVAEGVRGAFHEAAQVSVPLSVEKPARSLEVNVGGTINVLEALREVGGRLVFAASSAAYGDGEELPKREDLPVRPLSPYAVGKVAGEQLLSAYAKLHGTHTTALRYFNVYGPRQADDSPYTGVIAIFARRLLAGEPITIHGDGQQSRDFTFVTDVVRANLAAMDGDHPAGRVYNVGAGGRISVERLYRELAALVGVTAEPTFGPDRAGDVKHSCAAVDRIRADLGYEAQVPFEQGLRTTFDWYRERFAAR</sequence>
<evidence type="ECO:0000259" key="2">
    <source>
        <dbReference type="Pfam" id="PF01370"/>
    </source>
</evidence>
<dbReference type="Pfam" id="PF01370">
    <property type="entry name" value="Epimerase"/>
    <property type="match status" value="1"/>
</dbReference>
<dbReference type="Proteomes" id="UP000319342">
    <property type="component" value="Chromosome"/>
</dbReference>
<evidence type="ECO:0000313" key="4">
    <source>
        <dbReference type="Proteomes" id="UP000319342"/>
    </source>
</evidence>
<dbReference type="EC" id="5.1.3.2" evidence="3"/>
<dbReference type="RefSeq" id="WP_145190748.1">
    <property type="nucleotide sequence ID" value="NZ_CP036290.1"/>
</dbReference>
<reference evidence="3 4" key="1">
    <citation type="submission" date="2019-02" db="EMBL/GenBank/DDBJ databases">
        <title>Deep-cultivation of Planctomycetes and their phenomic and genomic characterization uncovers novel biology.</title>
        <authorList>
            <person name="Wiegand S."/>
            <person name="Jogler M."/>
            <person name="Boedeker C."/>
            <person name="Pinto D."/>
            <person name="Vollmers J."/>
            <person name="Rivas-Marin E."/>
            <person name="Kohn T."/>
            <person name="Peeters S.H."/>
            <person name="Heuer A."/>
            <person name="Rast P."/>
            <person name="Oberbeckmann S."/>
            <person name="Bunk B."/>
            <person name="Jeske O."/>
            <person name="Meyerdierks A."/>
            <person name="Storesund J.E."/>
            <person name="Kallscheuer N."/>
            <person name="Luecker S."/>
            <person name="Lage O.M."/>
            <person name="Pohl T."/>
            <person name="Merkel B.J."/>
            <person name="Hornburger P."/>
            <person name="Mueller R.-W."/>
            <person name="Bruemmer F."/>
            <person name="Labrenz M."/>
            <person name="Spormann A.M."/>
            <person name="Op den Camp H."/>
            <person name="Overmann J."/>
            <person name="Amann R."/>
            <person name="Jetten M.S.M."/>
            <person name="Mascher T."/>
            <person name="Medema M.H."/>
            <person name="Devos D.P."/>
            <person name="Kaster A.-K."/>
            <person name="Ovreas L."/>
            <person name="Rohde M."/>
            <person name="Galperin M.Y."/>
            <person name="Jogler C."/>
        </authorList>
    </citation>
    <scope>NUCLEOTIDE SEQUENCE [LARGE SCALE GENOMIC DNA]</scope>
    <source>
        <strain evidence="3 4">Pla163</strain>
    </source>
</reference>
<dbReference type="EMBL" id="CP036290">
    <property type="protein sequence ID" value="QDU86112.1"/>
    <property type="molecule type" value="Genomic_DNA"/>
</dbReference>
<feature type="domain" description="NAD-dependent epimerase/dehydratase" evidence="2">
    <location>
        <begin position="5"/>
        <end position="247"/>
    </location>
</feature>
<dbReference type="PANTHER" id="PTHR43000">
    <property type="entry name" value="DTDP-D-GLUCOSE 4,6-DEHYDRATASE-RELATED"/>
    <property type="match status" value="1"/>
</dbReference>
<dbReference type="Gene3D" id="3.40.50.720">
    <property type="entry name" value="NAD(P)-binding Rossmann-like Domain"/>
    <property type="match status" value="1"/>
</dbReference>
<accession>A0A518D3Q2</accession>
<gene>
    <name evidence="3" type="ORF">Pla163_32610</name>
</gene>
<comment type="similarity">
    <text evidence="1">Belongs to the NAD(P)-dependent epimerase/dehydratase family.</text>
</comment>
<dbReference type="GO" id="GO:0003978">
    <property type="term" value="F:UDP-glucose 4-epimerase activity"/>
    <property type="evidence" value="ECO:0007669"/>
    <property type="project" value="UniProtKB-EC"/>
</dbReference>
<keyword evidence="3" id="KW-0413">Isomerase</keyword>
<proteinExistence type="inferred from homology"/>
<protein>
    <submittedName>
        <fullName evidence="3">UDP-glucose 4-epimerase</fullName>
        <ecNumber evidence="3">5.1.3.2</ecNumber>
    </submittedName>
</protein>
<dbReference type="InterPro" id="IPR036291">
    <property type="entry name" value="NAD(P)-bd_dom_sf"/>
</dbReference>
<dbReference type="SUPFAM" id="SSF51735">
    <property type="entry name" value="NAD(P)-binding Rossmann-fold domains"/>
    <property type="match status" value="1"/>
</dbReference>
<dbReference type="InterPro" id="IPR001509">
    <property type="entry name" value="Epimerase_deHydtase"/>
</dbReference>
<evidence type="ECO:0000313" key="3">
    <source>
        <dbReference type="EMBL" id="QDU86112.1"/>
    </source>
</evidence>
<name>A0A518D3Q2_9BACT</name>
<organism evidence="3 4">
    <name type="scientific">Rohdeia mirabilis</name>
    <dbReference type="NCBI Taxonomy" id="2528008"/>
    <lineage>
        <taxon>Bacteria</taxon>
        <taxon>Pseudomonadati</taxon>
        <taxon>Planctomycetota</taxon>
        <taxon>Planctomycetia</taxon>
        <taxon>Planctomycetia incertae sedis</taxon>
        <taxon>Rohdeia</taxon>
    </lineage>
</organism>
<dbReference type="Gene3D" id="3.90.25.10">
    <property type="entry name" value="UDP-galactose 4-epimerase, domain 1"/>
    <property type="match status" value="1"/>
</dbReference>
<dbReference type="OrthoDB" id="258549at2"/>